<keyword evidence="2" id="KW-1185">Reference proteome</keyword>
<dbReference type="EMBL" id="BAABAV010000001">
    <property type="protein sequence ID" value="GAA4268737.1"/>
    <property type="molecule type" value="Genomic_DNA"/>
</dbReference>
<protein>
    <recommendedName>
        <fullName evidence="3">SGNH/GDSL hydrolase family protein</fullName>
    </recommendedName>
</protein>
<evidence type="ECO:0008006" key="3">
    <source>
        <dbReference type="Google" id="ProtNLM"/>
    </source>
</evidence>
<dbReference type="RefSeq" id="WP_139001318.1">
    <property type="nucleotide sequence ID" value="NZ_BAABAV010000001.1"/>
</dbReference>
<accession>A0ABP8E913</accession>
<gene>
    <name evidence="1" type="ORF">GCM10022257_08380</name>
</gene>
<dbReference type="InterPro" id="IPR036514">
    <property type="entry name" value="SGNH_hydro_sf"/>
</dbReference>
<organism evidence="1 2">
    <name type="scientific">Hyunsoonleella aestuarii</name>
    <dbReference type="NCBI Taxonomy" id="912802"/>
    <lineage>
        <taxon>Bacteria</taxon>
        <taxon>Pseudomonadati</taxon>
        <taxon>Bacteroidota</taxon>
        <taxon>Flavobacteriia</taxon>
        <taxon>Flavobacteriales</taxon>
        <taxon>Flavobacteriaceae</taxon>
    </lineage>
</organism>
<dbReference type="Proteomes" id="UP001500027">
    <property type="component" value="Unassembled WGS sequence"/>
</dbReference>
<comment type="caution">
    <text evidence="1">The sequence shown here is derived from an EMBL/GenBank/DDBJ whole genome shotgun (WGS) entry which is preliminary data.</text>
</comment>
<evidence type="ECO:0000313" key="2">
    <source>
        <dbReference type="Proteomes" id="UP001500027"/>
    </source>
</evidence>
<evidence type="ECO:0000313" key="1">
    <source>
        <dbReference type="EMBL" id="GAA4268737.1"/>
    </source>
</evidence>
<reference evidence="2" key="1">
    <citation type="journal article" date="2019" name="Int. J. Syst. Evol. Microbiol.">
        <title>The Global Catalogue of Microorganisms (GCM) 10K type strain sequencing project: providing services to taxonomists for standard genome sequencing and annotation.</title>
        <authorList>
            <consortium name="The Broad Institute Genomics Platform"/>
            <consortium name="The Broad Institute Genome Sequencing Center for Infectious Disease"/>
            <person name="Wu L."/>
            <person name="Ma J."/>
        </authorList>
    </citation>
    <scope>NUCLEOTIDE SEQUENCE [LARGE SCALE GENOMIC DNA]</scope>
    <source>
        <strain evidence="2">JCM 17452</strain>
    </source>
</reference>
<sequence>MIKQIFFISLVSLGIRLNAQEINLQDKRVKINNKQVLSDPELSLPKEVYIVEGNRLEIFKHSIINAINPENYFLNAKVTKGIAKGAFYDRVFIYDCKAGDSDMELEFTLINDQGFIIDKKQTLIRPVTKAKSPSSQFNILLIGDSFSANITYPEELARRLVGSEGIPKADKLKNINFIGSVTNGIDVNREAYGGKSWNFFLGEESPFYNVSTGQIDFENYTSKNGYSSIDAVVIILGTNSISNNETVSLFLNKLIAFNPKIKGLVTGKILATPLGGGGMVGISNRQTFYGSFPSTFIYNRRMENLIQTSFSSNFKFVDILPSLDIMHNMQFSNVAANFRNQKTLVKQGSNNVHPASSAYLQIADIIYNALHYYVLDKK</sequence>
<proteinExistence type="predicted"/>
<name>A0ABP8E913_9FLAO</name>
<dbReference type="Gene3D" id="3.40.50.1110">
    <property type="entry name" value="SGNH hydrolase"/>
    <property type="match status" value="1"/>
</dbReference>
<dbReference type="SUPFAM" id="SSF52266">
    <property type="entry name" value="SGNH hydrolase"/>
    <property type="match status" value="1"/>
</dbReference>